<dbReference type="PANTHER" id="PTHR20858">
    <property type="entry name" value="PHOSPHOMETHYLPYRIMIDINE KINASE"/>
    <property type="match status" value="1"/>
</dbReference>
<dbReference type="EMBL" id="JAPMUA010000003">
    <property type="protein sequence ID" value="MDG3586106.1"/>
    <property type="molecule type" value="Genomic_DNA"/>
</dbReference>
<gene>
    <name evidence="4" type="ORF">OSR52_09515</name>
</gene>
<evidence type="ECO:0000313" key="5">
    <source>
        <dbReference type="Proteomes" id="UP001153642"/>
    </source>
</evidence>
<keyword evidence="4" id="KW-0808">Transferase</keyword>
<evidence type="ECO:0000259" key="3">
    <source>
        <dbReference type="Pfam" id="PF08543"/>
    </source>
</evidence>
<keyword evidence="4" id="KW-0418">Kinase</keyword>
<dbReference type="InterPro" id="IPR004399">
    <property type="entry name" value="HMP/HMP-P_kinase_dom"/>
</dbReference>
<dbReference type="Gene3D" id="3.40.1190.20">
    <property type="match status" value="1"/>
</dbReference>
<reference evidence="4" key="1">
    <citation type="submission" date="2022-11" db="EMBL/GenBank/DDBJ databases">
        <title>High-quality draft genome sequence of Galbibacter sp. strain CMA-7.</title>
        <authorList>
            <person name="Wei L."/>
            <person name="Dong C."/>
            <person name="Shao Z."/>
        </authorList>
    </citation>
    <scope>NUCLEOTIDE SEQUENCE</scope>
    <source>
        <strain evidence="4">CMA-7</strain>
    </source>
</reference>
<dbReference type="InterPro" id="IPR013749">
    <property type="entry name" value="PM/HMP-P_kinase-1"/>
</dbReference>
<sequence>MMRYMDKRPFVLSIAGFDPSAGAGLLADIKTIEAIKAYGLGVCTANTVQTDEGFYQCEWTNPETIKFQLQVLLKAYKIKAVKIGIVQNEKLLNELLDMIKKYNSNTKIVLDPVLKSTSGHRFQQAGDFLSEETVKKITLLTPNYEEIEQLRPLFSMERTIKALMVHTNILLKGGHHPAEKGKDVLYEKGKENLVLFPLSTGKIYEKHGSGCVLSSAITTYLALGLPLHEACKKAKQYTESILISNTTKLGYHLWK</sequence>
<organism evidence="4 5">
    <name type="scientific">Galbibacter pacificus</name>
    <dbReference type="NCBI Taxonomy" id="2996052"/>
    <lineage>
        <taxon>Bacteria</taxon>
        <taxon>Pseudomonadati</taxon>
        <taxon>Bacteroidota</taxon>
        <taxon>Flavobacteriia</taxon>
        <taxon>Flavobacteriales</taxon>
        <taxon>Flavobacteriaceae</taxon>
        <taxon>Galbibacter</taxon>
    </lineage>
</organism>
<proteinExistence type="predicted"/>
<evidence type="ECO:0000256" key="1">
    <source>
        <dbReference type="ARBA" id="ARBA00004948"/>
    </source>
</evidence>
<dbReference type="RefSeq" id="WP_277899981.1">
    <property type="nucleotide sequence ID" value="NZ_JAPMUA010000003.1"/>
</dbReference>
<name>A0ABT6FS84_9FLAO</name>
<dbReference type="Proteomes" id="UP001153642">
    <property type="component" value="Unassembled WGS sequence"/>
</dbReference>
<dbReference type="CDD" id="cd01169">
    <property type="entry name" value="HMPP_kinase"/>
    <property type="match status" value="1"/>
</dbReference>
<dbReference type="Pfam" id="PF08543">
    <property type="entry name" value="Phos_pyr_kin"/>
    <property type="match status" value="1"/>
</dbReference>
<dbReference type="GO" id="GO:0016301">
    <property type="term" value="F:kinase activity"/>
    <property type="evidence" value="ECO:0007669"/>
    <property type="project" value="UniProtKB-KW"/>
</dbReference>
<dbReference type="InterPro" id="IPR029056">
    <property type="entry name" value="Ribokinase-like"/>
</dbReference>
<accession>A0ABT6FS84</accession>
<feature type="domain" description="Pyridoxamine kinase/Phosphomethylpyrimidine kinase" evidence="3">
    <location>
        <begin position="18"/>
        <end position="250"/>
    </location>
</feature>
<keyword evidence="5" id="KW-1185">Reference proteome</keyword>
<dbReference type="EC" id="2.7.1.49" evidence="2"/>
<evidence type="ECO:0000313" key="4">
    <source>
        <dbReference type="EMBL" id="MDG3586106.1"/>
    </source>
</evidence>
<comment type="caution">
    <text evidence="4">The sequence shown here is derived from an EMBL/GenBank/DDBJ whole genome shotgun (WGS) entry which is preliminary data.</text>
</comment>
<comment type="pathway">
    <text evidence="1">Cofactor biosynthesis; thiamine diphosphate biosynthesis.</text>
</comment>
<dbReference type="PANTHER" id="PTHR20858:SF17">
    <property type="entry name" value="HYDROXYMETHYLPYRIMIDINE_PHOSPHOMETHYLPYRIMIDINE KINASE THI20-RELATED"/>
    <property type="match status" value="1"/>
</dbReference>
<dbReference type="SUPFAM" id="SSF53613">
    <property type="entry name" value="Ribokinase-like"/>
    <property type="match status" value="1"/>
</dbReference>
<evidence type="ECO:0000256" key="2">
    <source>
        <dbReference type="ARBA" id="ARBA00012135"/>
    </source>
</evidence>
<protein>
    <recommendedName>
        <fullName evidence="2">hydroxymethylpyrimidine kinase</fullName>
        <ecNumber evidence="2">2.7.1.49</ecNumber>
    </recommendedName>
</protein>